<name>A0A8C8YIB8_PROSS</name>
<dbReference type="Proteomes" id="UP000694414">
    <property type="component" value="Unplaced"/>
</dbReference>
<feature type="region of interest" description="Disordered" evidence="1">
    <location>
        <begin position="77"/>
        <end position="114"/>
    </location>
</feature>
<sequence>MLCGLGLAGREPAWERDAQGRTLRAVCCQGPGTGSRARGRQLGQSWRNGGSRPSLGPSQASPLPRIQSVCPFSMARGHGRKPPWAPAGTCTCHQREQRDAQRENPNCSQAGAQL</sequence>
<organism evidence="2 3">
    <name type="scientific">Prolemur simus</name>
    <name type="common">Greater bamboo lemur</name>
    <name type="synonym">Hapalemur simus</name>
    <dbReference type="NCBI Taxonomy" id="1328070"/>
    <lineage>
        <taxon>Eukaryota</taxon>
        <taxon>Metazoa</taxon>
        <taxon>Chordata</taxon>
        <taxon>Craniata</taxon>
        <taxon>Vertebrata</taxon>
        <taxon>Euteleostomi</taxon>
        <taxon>Mammalia</taxon>
        <taxon>Eutheria</taxon>
        <taxon>Euarchontoglires</taxon>
        <taxon>Primates</taxon>
        <taxon>Strepsirrhini</taxon>
        <taxon>Lemuriformes</taxon>
        <taxon>Lemuridae</taxon>
        <taxon>Prolemur</taxon>
    </lineage>
</organism>
<accession>A0A8C8YIB8</accession>
<reference evidence="2" key="1">
    <citation type="submission" date="2025-08" db="UniProtKB">
        <authorList>
            <consortium name="Ensembl"/>
        </authorList>
    </citation>
    <scope>IDENTIFICATION</scope>
</reference>
<evidence type="ECO:0000256" key="1">
    <source>
        <dbReference type="SAM" id="MobiDB-lite"/>
    </source>
</evidence>
<dbReference type="AlphaFoldDB" id="A0A8C8YIB8"/>
<protein>
    <submittedName>
        <fullName evidence="2">Uncharacterized protein</fullName>
    </submittedName>
</protein>
<keyword evidence="3" id="KW-1185">Reference proteome</keyword>
<reference evidence="2" key="2">
    <citation type="submission" date="2025-09" db="UniProtKB">
        <authorList>
            <consortium name="Ensembl"/>
        </authorList>
    </citation>
    <scope>IDENTIFICATION</scope>
</reference>
<feature type="compositionally biased region" description="Polar residues" evidence="1">
    <location>
        <begin position="103"/>
        <end position="114"/>
    </location>
</feature>
<proteinExistence type="predicted"/>
<evidence type="ECO:0000313" key="3">
    <source>
        <dbReference type="Proteomes" id="UP000694414"/>
    </source>
</evidence>
<evidence type="ECO:0000313" key="2">
    <source>
        <dbReference type="Ensembl" id="ENSPSMP00000002900.1"/>
    </source>
</evidence>
<feature type="region of interest" description="Disordered" evidence="1">
    <location>
        <begin position="30"/>
        <end position="65"/>
    </location>
</feature>
<feature type="compositionally biased region" description="Basic and acidic residues" evidence="1">
    <location>
        <begin position="93"/>
        <end position="102"/>
    </location>
</feature>
<dbReference type="Ensembl" id="ENSPSMT00000003497.1">
    <property type="protein sequence ID" value="ENSPSMP00000002900.1"/>
    <property type="gene ID" value="ENSPSMG00000002341.1"/>
</dbReference>